<keyword evidence="3" id="KW-0804">Transcription</keyword>
<sequence length="340" mass="38299">MKKVSIKDIAKEAGVSFSTVSIVLNGQGKERKISDKMITEIFKVADQLNYRPNQFAKSLRTGKTFTLGLIVDDISNYFFGHLAKFVEEEADKFGYTVMFCNSENNEGKARNVLGTLLDKQMDGYIIAPTSGMVNEIENLVREKKPIVLIDRYFQNVPSSYVTIDNYKGAYDSVDYLIRQGYQKIALVTNETDQIQILDRVEGYKAALRKHKISFLPELVKKISFKNTEQKTIKELETFIKAQPAIDAILFTSNNLGIPGLQSLRNLNIKIATDIGVICFDDHDLFRLAFPGITVVSQPIKTISKKVVKLLLDQIDGNVSKDHQIVLPPNLIIRDSTPLRS</sequence>
<dbReference type="InterPro" id="IPR046335">
    <property type="entry name" value="LacI/GalR-like_sensor"/>
</dbReference>
<evidence type="ECO:0000256" key="3">
    <source>
        <dbReference type="ARBA" id="ARBA00023163"/>
    </source>
</evidence>
<dbReference type="AlphaFoldDB" id="A0A9X2XXA8"/>
<proteinExistence type="predicted"/>
<dbReference type="SUPFAM" id="SSF47413">
    <property type="entry name" value="lambda repressor-like DNA-binding domains"/>
    <property type="match status" value="1"/>
</dbReference>
<dbReference type="PRINTS" id="PR00036">
    <property type="entry name" value="HTHLACI"/>
</dbReference>
<dbReference type="PANTHER" id="PTHR30146">
    <property type="entry name" value="LACI-RELATED TRANSCRIPTIONAL REPRESSOR"/>
    <property type="match status" value="1"/>
</dbReference>
<reference evidence="5" key="1">
    <citation type="submission" date="2022-09" db="EMBL/GenBank/DDBJ databases">
        <authorList>
            <person name="Yuan C."/>
            <person name="Ke Z."/>
        </authorList>
    </citation>
    <scope>NUCLEOTIDE SEQUENCE</scope>
    <source>
        <strain evidence="5">LB-8</strain>
    </source>
</reference>
<dbReference type="Pfam" id="PF00356">
    <property type="entry name" value="LacI"/>
    <property type="match status" value="1"/>
</dbReference>
<feature type="domain" description="HTH lacI-type" evidence="4">
    <location>
        <begin position="4"/>
        <end position="61"/>
    </location>
</feature>
<protein>
    <submittedName>
        <fullName evidence="5">LacI family transcriptional regulator</fullName>
    </submittedName>
</protein>
<dbReference type="Proteomes" id="UP001155483">
    <property type="component" value="Unassembled WGS sequence"/>
</dbReference>
<dbReference type="CDD" id="cd01392">
    <property type="entry name" value="HTH_LacI"/>
    <property type="match status" value="1"/>
</dbReference>
<dbReference type="SUPFAM" id="SSF53822">
    <property type="entry name" value="Periplasmic binding protein-like I"/>
    <property type="match status" value="1"/>
</dbReference>
<gene>
    <name evidence="5" type="ORF">OCK74_09950</name>
</gene>
<evidence type="ECO:0000313" key="6">
    <source>
        <dbReference type="Proteomes" id="UP001155483"/>
    </source>
</evidence>
<dbReference type="InterPro" id="IPR010982">
    <property type="entry name" value="Lambda_DNA-bd_dom_sf"/>
</dbReference>
<dbReference type="PANTHER" id="PTHR30146:SF109">
    <property type="entry name" value="HTH-TYPE TRANSCRIPTIONAL REGULATOR GALS"/>
    <property type="match status" value="1"/>
</dbReference>
<dbReference type="RefSeq" id="WP_279296878.1">
    <property type="nucleotide sequence ID" value="NZ_JAOTIF010000005.1"/>
</dbReference>
<accession>A0A9X2XXA8</accession>
<evidence type="ECO:0000256" key="2">
    <source>
        <dbReference type="ARBA" id="ARBA00023125"/>
    </source>
</evidence>
<dbReference type="GO" id="GO:0000976">
    <property type="term" value="F:transcription cis-regulatory region binding"/>
    <property type="evidence" value="ECO:0007669"/>
    <property type="project" value="TreeGrafter"/>
</dbReference>
<evidence type="ECO:0000259" key="4">
    <source>
        <dbReference type="PROSITE" id="PS50932"/>
    </source>
</evidence>
<dbReference type="InterPro" id="IPR028082">
    <property type="entry name" value="Peripla_BP_I"/>
</dbReference>
<dbReference type="PROSITE" id="PS50932">
    <property type="entry name" value="HTH_LACI_2"/>
    <property type="match status" value="1"/>
</dbReference>
<dbReference type="SMART" id="SM00354">
    <property type="entry name" value="HTH_LACI"/>
    <property type="match status" value="1"/>
</dbReference>
<comment type="caution">
    <text evidence="5">The sequence shown here is derived from an EMBL/GenBank/DDBJ whole genome shotgun (WGS) entry which is preliminary data.</text>
</comment>
<dbReference type="CDD" id="cd19977">
    <property type="entry name" value="PBP1_EndR-like"/>
    <property type="match status" value="1"/>
</dbReference>
<evidence type="ECO:0000313" key="5">
    <source>
        <dbReference type="EMBL" id="MCU7549438.1"/>
    </source>
</evidence>
<organism evidence="5 6">
    <name type="scientific">Paraflavisolibacter caeni</name>
    <dbReference type="NCBI Taxonomy" id="2982496"/>
    <lineage>
        <taxon>Bacteria</taxon>
        <taxon>Pseudomonadati</taxon>
        <taxon>Bacteroidota</taxon>
        <taxon>Chitinophagia</taxon>
        <taxon>Chitinophagales</taxon>
        <taxon>Chitinophagaceae</taxon>
        <taxon>Paraflavisolibacter</taxon>
    </lineage>
</organism>
<dbReference type="Pfam" id="PF13377">
    <property type="entry name" value="Peripla_BP_3"/>
    <property type="match status" value="1"/>
</dbReference>
<keyword evidence="1" id="KW-0805">Transcription regulation</keyword>
<dbReference type="InterPro" id="IPR000843">
    <property type="entry name" value="HTH_LacI"/>
</dbReference>
<keyword evidence="6" id="KW-1185">Reference proteome</keyword>
<name>A0A9X2XXA8_9BACT</name>
<evidence type="ECO:0000256" key="1">
    <source>
        <dbReference type="ARBA" id="ARBA00023015"/>
    </source>
</evidence>
<dbReference type="PROSITE" id="PS00356">
    <property type="entry name" value="HTH_LACI_1"/>
    <property type="match status" value="1"/>
</dbReference>
<keyword evidence="2" id="KW-0238">DNA-binding</keyword>
<dbReference type="Gene3D" id="3.40.50.2300">
    <property type="match status" value="2"/>
</dbReference>
<reference evidence="5" key="2">
    <citation type="submission" date="2023-04" db="EMBL/GenBank/DDBJ databases">
        <title>Paracnuella aquatica gen. nov., sp. nov., a member of the family Chitinophagaceae isolated from a hot spring.</title>
        <authorList>
            <person name="Wang C."/>
        </authorList>
    </citation>
    <scope>NUCLEOTIDE SEQUENCE</scope>
    <source>
        <strain evidence="5">LB-8</strain>
    </source>
</reference>
<dbReference type="EMBL" id="JAOTIF010000005">
    <property type="protein sequence ID" value="MCU7549438.1"/>
    <property type="molecule type" value="Genomic_DNA"/>
</dbReference>
<dbReference type="GO" id="GO:0003700">
    <property type="term" value="F:DNA-binding transcription factor activity"/>
    <property type="evidence" value="ECO:0007669"/>
    <property type="project" value="TreeGrafter"/>
</dbReference>
<dbReference type="Gene3D" id="1.10.260.40">
    <property type="entry name" value="lambda repressor-like DNA-binding domains"/>
    <property type="match status" value="1"/>
</dbReference>